<feature type="compositionally biased region" description="Basic and acidic residues" evidence="1">
    <location>
        <begin position="392"/>
        <end position="415"/>
    </location>
</feature>
<protein>
    <submittedName>
        <fullName evidence="2">PseG/SpsG family protein</fullName>
    </submittedName>
</protein>
<keyword evidence="3" id="KW-1185">Reference proteome</keyword>
<comment type="caution">
    <text evidence="2">The sequence shown here is derived from an EMBL/GenBank/DDBJ whole genome shotgun (WGS) entry which is preliminary data.</text>
</comment>
<evidence type="ECO:0000313" key="2">
    <source>
        <dbReference type="EMBL" id="MFC0568035.1"/>
    </source>
</evidence>
<gene>
    <name evidence="2" type="ORF">ACFFHU_28310</name>
</gene>
<dbReference type="RefSeq" id="WP_377343438.1">
    <property type="nucleotide sequence ID" value="NZ_JBHLUE010000026.1"/>
</dbReference>
<proteinExistence type="predicted"/>
<evidence type="ECO:0000256" key="1">
    <source>
        <dbReference type="SAM" id="MobiDB-lite"/>
    </source>
</evidence>
<dbReference type="Proteomes" id="UP001589894">
    <property type="component" value="Unassembled WGS sequence"/>
</dbReference>
<dbReference type="SUPFAM" id="SSF53756">
    <property type="entry name" value="UDP-Glycosyltransferase/glycogen phosphorylase"/>
    <property type="match status" value="1"/>
</dbReference>
<feature type="region of interest" description="Disordered" evidence="1">
    <location>
        <begin position="295"/>
        <end position="342"/>
    </location>
</feature>
<organism evidence="2 3">
    <name type="scientific">Plantactinospora siamensis</name>
    <dbReference type="NCBI Taxonomy" id="555372"/>
    <lineage>
        <taxon>Bacteria</taxon>
        <taxon>Bacillati</taxon>
        <taxon>Actinomycetota</taxon>
        <taxon>Actinomycetes</taxon>
        <taxon>Micromonosporales</taxon>
        <taxon>Micromonosporaceae</taxon>
        <taxon>Plantactinospora</taxon>
    </lineage>
</organism>
<reference evidence="2 3" key="1">
    <citation type="submission" date="2024-09" db="EMBL/GenBank/DDBJ databases">
        <authorList>
            <person name="Sun Q."/>
            <person name="Mori K."/>
        </authorList>
    </citation>
    <scope>NUCLEOTIDE SEQUENCE [LARGE SCALE GENOMIC DNA]</scope>
    <source>
        <strain evidence="2 3">TBRC 2205</strain>
    </source>
</reference>
<name>A0ABV6P4S8_9ACTN</name>
<evidence type="ECO:0000313" key="3">
    <source>
        <dbReference type="Proteomes" id="UP001589894"/>
    </source>
</evidence>
<dbReference type="Gene3D" id="3.40.50.11190">
    <property type="match status" value="1"/>
</dbReference>
<feature type="region of interest" description="Disordered" evidence="1">
    <location>
        <begin position="385"/>
        <end position="415"/>
    </location>
</feature>
<sequence>MIRIGIRCDAGPVTGVGHLMRCLALADELAARGAAVHLLADVGGLPWAVDRIGAHDLEWGPAPAGPAELVAAVRRLGLDAVVLDSYTLDPGTGVALRAAGVPVLALIDGEPRGAVADVYVDQNLDAELATPALPPGAVRLAGLRYCLLGSAVRRLRPERPRPAGERAVPRVLCFFGGTDAFGAAPTVARLLLGTGAPLDATVVGATERIRGQLRELAPGAGQRLTVIEPTDELAPLMAAADLVVAASGTSAWELLCLGAPAALVWVVDNQRLGYDRLVRRELVAGLGRLADLAADPAGLPAPAGEEAEASRPAAGDAAEASGPAAGEEAEASRPAAGDAAGAAGRATEQLRLLLTDPDRRTRLGARAWAAVDGRGVRRVADELLARAAAPDRTGRPDRGPGGDRATEDRADRLVR</sequence>
<dbReference type="EMBL" id="JBHLUE010000026">
    <property type="protein sequence ID" value="MFC0568035.1"/>
    <property type="molecule type" value="Genomic_DNA"/>
</dbReference>
<dbReference type="Gene3D" id="3.40.50.2000">
    <property type="entry name" value="Glycogen Phosphorylase B"/>
    <property type="match status" value="1"/>
</dbReference>
<accession>A0ABV6P4S8</accession>